<dbReference type="PROSITE" id="PS51257">
    <property type="entry name" value="PROKAR_LIPOPROTEIN"/>
    <property type="match status" value="1"/>
</dbReference>
<dbReference type="Proteomes" id="UP001500618">
    <property type="component" value="Unassembled WGS sequence"/>
</dbReference>
<organism evidence="2 3">
    <name type="scientific">Fodinicola feengrottensis</name>
    <dbReference type="NCBI Taxonomy" id="435914"/>
    <lineage>
        <taxon>Bacteria</taxon>
        <taxon>Bacillati</taxon>
        <taxon>Actinomycetota</taxon>
        <taxon>Actinomycetes</taxon>
        <taxon>Mycobacteriales</taxon>
        <taxon>Fodinicola</taxon>
    </lineage>
</organism>
<keyword evidence="1" id="KW-0732">Signal</keyword>
<evidence type="ECO:0000256" key="1">
    <source>
        <dbReference type="SAM" id="SignalP"/>
    </source>
</evidence>
<dbReference type="EMBL" id="BAAANY010000031">
    <property type="protein sequence ID" value="GAA1706154.1"/>
    <property type="molecule type" value="Genomic_DNA"/>
</dbReference>
<feature type="chain" id="PRO_5045317887" evidence="1">
    <location>
        <begin position="32"/>
        <end position="447"/>
    </location>
</feature>
<name>A0ABN2IJB0_9ACTN</name>
<reference evidence="2 3" key="1">
    <citation type="journal article" date="2019" name="Int. J. Syst. Evol. Microbiol.">
        <title>The Global Catalogue of Microorganisms (GCM) 10K type strain sequencing project: providing services to taxonomists for standard genome sequencing and annotation.</title>
        <authorList>
            <consortium name="The Broad Institute Genomics Platform"/>
            <consortium name="The Broad Institute Genome Sequencing Center for Infectious Disease"/>
            <person name="Wu L."/>
            <person name="Ma J."/>
        </authorList>
    </citation>
    <scope>NUCLEOTIDE SEQUENCE [LARGE SCALE GENOMIC DNA]</scope>
    <source>
        <strain evidence="2 3">JCM 14718</strain>
    </source>
</reference>
<dbReference type="InterPro" id="IPR006311">
    <property type="entry name" value="TAT_signal"/>
</dbReference>
<keyword evidence="3" id="KW-1185">Reference proteome</keyword>
<dbReference type="SUPFAM" id="SSF53850">
    <property type="entry name" value="Periplasmic binding protein-like II"/>
    <property type="match status" value="1"/>
</dbReference>
<dbReference type="Gene3D" id="3.40.190.10">
    <property type="entry name" value="Periplasmic binding protein-like II"/>
    <property type="match status" value="1"/>
</dbReference>
<dbReference type="PANTHER" id="PTHR43649:SF12">
    <property type="entry name" value="DIACETYLCHITOBIOSE BINDING PROTEIN DASA"/>
    <property type="match status" value="1"/>
</dbReference>
<protein>
    <submittedName>
        <fullName evidence="2">Extracellular solute-binding protein</fullName>
    </submittedName>
</protein>
<dbReference type="PROSITE" id="PS51318">
    <property type="entry name" value="TAT"/>
    <property type="match status" value="1"/>
</dbReference>
<evidence type="ECO:0000313" key="3">
    <source>
        <dbReference type="Proteomes" id="UP001500618"/>
    </source>
</evidence>
<dbReference type="Pfam" id="PF01547">
    <property type="entry name" value="SBP_bac_1"/>
    <property type="match status" value="1"/>
</dbReference>
<comment type="caution">
    <text evidence="2">The sequence shown here is derived from an EMBL/GenBank/DDBJ whole genome shotgun (WGS) entry which is preliminary data.</text>
</comment>
<evidence type="ECO:0000313" key="2">
    <source>
        <dbReference type="EMBL" id="GAA1706154.1"/>
    </source>
</evidence>
<dbReference type="PANTHER" id="PTHR43649">
    <property type="entry name" value="ARABINOSE-BINDING PROTEIN-RELATED"/>
    <property type="match status" value="1"/>
</dbReference>
<proteinExistence type="predicted"/>
<accession>A0ABN2IJB0</accession>
<dbReference type="RefSeq" id="WP_344314025.1">
    <property type="nucleotide sequence ID" value="NZ_BAAANY010000031.1"/>
</dbReference>
<dbReference type="CDD" id="cd13585">
    <property type="entry name" value="PBP2_TMBP_like"/>
    <property type="match status" value="1"/>
</dbReference>
<dbReference type="InterPro" id="IPR006059">
    <property type="entry name" value="SBP"/>
</dbReference>
<gene>
    <name evidence="2" type="ORF">GCM10009765_64490</name>
</gene>
<dbReference type="InterPro" id="IPR050490">
    <property type="entry name" value="Bact_solute-bd_prot1"/>
</dbReference>
<sequence length="447" mass="48486">MDARETNLSRRRVLQLGALTASLPVLGSALAACGGGGGNGGSGAVKFSGWDYESALVQQNVARFQQLNKDIKVAYTPITSAQYVQKTVAEFTGGGGPDALYVYDDSLAGWVGADYLQPIDGLAGVDEVYSGIYPSNAQAMTVGGKRYGLPYYTDSQCLIYNESILKKAGISAPPKSLDELEQQSLKIKNAGILQYPIGVTGQLQDTWWAWVWGLIFASGGDLFDANGEPTMDGKDATAKNVFAWLHKAATVSKVIDPAVLQLLPVPLDNAMKTERYAFTVGARYALRDYNDPTKSKAAGKLKIAYVPSLDGQVVGTVSNTRMYCLGKNTEVKDKALKLLNYMGGLDSSGKPYTSKFWFQQKGLGFPFRALEKDPDVLQTLGKFADPTIYAKLASLARPRTAIKQPWYSEYENQQQKTVQQIINNQTTPDAAVKTLAQSVASLKKKYS</sequence>
<feature type="signal peptide" evidence="1">
    <location>
        <begin position="1"/>
        <end position="31"/>
    </location>
</feature>